<evidence type="ECO:0000313" key="6">
    <source>
        <dbReference type="EMBL" id="KRH92077.1"/>
    </source>
</evidence>
<dbReference type="GO" id="GO:0000460">
    <property type="term" value="P:maturation of 5.8S rRNA"/>
    <property type="evidence" value="ECO:0007669"/>
    <property type="project" value="TreeGrafter"/>
</dbReference>
<sequence length="279" mass="32036">TPHQKKKSHVDKLKDRSLKAFEKLDNKSDTFNINNFNDAISNIRRNRLDQSDISNIIDLLESKNLLPLIVFSFRRKDCEKYATSLDKNYTTDEEKEKIKIIFENAIKTLDKNDQNLMPIKSLLPLLQRGIGIHHSGLLSILKETQEILFSLNLIKILFATETFSIGLNMPAKSIIFSTVFKFDGTETRPITSGEYIQMSGRAGRRGLDKEGICISILTESINIETALTLYNGKCNPIRSAFHLTYNMILNIISKEKDPIYLLKRSFYHFQKMRSIQSLA</sequence>
<protein>
    <submittedName>
        <fullName evidence="6">Nuclear exosomal RNA helicase MTR4, DEAD-box superfamily</fullName>
    </submittedName>
</protein>
<dbReference type="Pfam" id="PF00271">
    <property type="entry name" value="Helicase_C"/>
    <property type="match status" value="1"/>
</dbReference>
<keyword evidence="1" id="KW-0547">Nucleotide-binding</keyword>
<evidence type="ECO:0000256" key="3">
    <source>
        <dbReference type="ARBA" id="ARBA00022806"/>
    </source>
</evidence>
<evidence type="ECO:0000313" key="7">
    <source>
        <dbReference type="Proteomes" id="UP000051530"/>
    </source>
</evidence>
<dbReference type="OrthoDB" id="64767at2759"/>
<keyword evidence="2" id="KW-0378">Hydrolase</keyword>
<evidence type="ECO:0000256" key="4">
    <source>
        <dbReference type="ARBA" id="ARBA00022840"/>
    </source>
</evidence>
<dbReference type="CDD" id="cd18795">
    <property type="entry name" value="SF2_C_Ski2"/>
    <property type="match status" value="1"/>
</dbReference>
<dbReference type="SMART" id="SM00490">
    <property type="entry name" value="HELICc"/>
    <property type="match status" value="1"/>
</dbReference>
<feature type="non-terminal residue" evidence="6">
    <location>
        <position position="1"/>
    </location>
</feature>
<evidence type="ECO:0000256" key="1">
    <source>
        <dbReference type="ARBA" id="ARBA00022741"/>
    </source>
</evidence>
<feature type="domain" description="Helicase C-terminal" evidence="5">
    <location>
        <begin position="84"/>
        <end position="252"/>
    </location>
</feature>
<dbReference type="GO" id="GO:0004386">
    <property type="term" value="F:helicase activity"/>
    <property type="evidence" value="ECO:0007669"/>
    <property type="project" value="UniProtKB-KW"/>
</dbReference>
<comment type="caution">
    <text evidence="6">The sequence shown here is derived from an EMBL/GenBank/DDBJ whole genome shotgun (WGS) entry which is preliminary data.</text>
</comment>
<dbReference type="Gene3D" id="3.40.50.300">
    <property type="entry name" value="P-loop containing nucleotide triphosphate hydrolases"/>
    <property type="match status" value="1"/>
</dbReference>
<dbReference type="PANTHER" id="PTHR12131:SF7">
    <property type="entry name" value="EXOSOME RNA HELICASE MTR4"/>
    <property type="match status" value="1"/>
</dbReference>
<dbReference type="InterPro" id="IPR027417">
    <property type="entry name" value="P-loop_NTPase"/>
</dbReference>
<dbReference type="SUPFAM" id="SSF52540">
    <property type="entry name" value="P-loop containing nucleoside triphosphate hydrolases"/>
    <property type="match status" value="1"/>
</dbReference>
<proteinExistence type="predicted"/>
<evidence type="ECO:0000259" key="5">
    <source>
        <dbReference type="PROSITE" id="PS51194"/>
    </source>
</evidence>
<dbReference type="AlphaFoldDB" id="A0A0R0LRE8"/>
<dbReference type="InterPro" id="IPR050699">
    <property type="entry name" value="RNA-DNA_Helicase"/>
</dbReference>
<keyword evidence="4" id="KW-0067">ATP-binding</keyword>
<name>A0A0R0LRE8_9MICR</name>
<dbReference type="GO" id="GO:0005634">
    <property type="term" value="C:nucleus"/>
    <property type="evidence" value="ECO:0007669"/>
    <property type="project" value="TreeGrafter"/>
</dbReference>
<dbReference type="Proteomes" id="UP000051530">
    <property type="component" value="Unassembled WGS sequence"/>
</dbReference>
<dbReference type="InterPro" id="IPR001650">
    <property type="entry name" value="Helicase_C-like"/>
</dbReference>
<keyword evidence="7" id="KW-1185">Reference proteome</keyword>
<dbReference type="VEuPathDB" id="MicrosporidiaDB:M153_126000002"/>
<dbReference type="PANTHER" id="PTHR12131">
    <property type="entry name" value="ATP-DEPENDENT RNA AND DNA HELICASE"/>
    <property type="match status" value="1"/>
</dbReference>
<evidence type="ECO:0000256" key="2">
    <source>
        <dbReference type="ARBA" id="ARBA00022801"/>
    </source>
</evidence>
<organism evidence="6 7">
    <name type="scientific">Pseudoloma neurophilia</name>
    <dbReference type="NCBI Taxonomy" id="146866"/>
    <lineage>
        <taxon>Eukaryota</taxon>
        <taxon>Fungi</taxon>
        <taxon>Fungi incertae sedis</taxon>
        <taxon>Microsporidia</taxon>
        <taxon>Pseudoloma</taxon>
    </lineage>
</organism>
<reference evidence="6 7" key="1">
    <citation type="submission" date="2015-07" db="EMBL/GenBank/DDBJ databases">
        <title>The genome of Pseudoloma neurophilia, a relevant intracellular parasite of the zebrafish.</title>
        <authorList>
            <person name="Ndikumana S."/>
            <person name="Pelin A."/>
            <person name="Sanders J."/>
            <person name="Corradi N."/>
        </authorList>
    </citation>
    <scope>NUCLEOTIDE SEQUENCE [LARGE SCALE GENOMIC DNA]</scope>
    <source>
        <strain evidence="6 7">MK1</strain>
    </source>
</reference>
<dbReference type="GO" id="GO:0016787">
    <property type="term" value="F:hydrolase activity"/>
    <property type="evidence" value="ECO:0007669"/>
    <property type="project" value="UniProtKB-KW"/>
</dbReference>
<feature type="non-terminal residue" evidence="6">
    <location>
        <position position="279"/>
    </location>
</feature>
<accession>A0A0R0LRE8</accession>
<gene>
    <name evidence="6" type="ORF">M153_126000002</name>
</gene>
<dbReference type="GO" id="GO:0005524">
    <property type="term" value="F:ATP binding"/>
    <property type="evidence" value="ECO:0007669"/>
    <property type="project" value="UniProtKB-KW"/>
</dbReference>
<dbReference type="EMBL" id="LGUB01001234">
    <property type="protein sequence ID" value="KRH92077.1"/>
    <property type="molecule type" value="Genomic_DNA"/>
</dbReference>
<dbReference type="PROSITE" id="PS51194">
    <property type="entry name" value="HELICASE_CTER"/>
    <property type="match status" value="1"/>
</dbReference>
<keyword evidence="3 6" id="KW-0347">Helicase</keyword>